<evidence type="ECO:0000313" key="2">
    <source>
        <dbReference type="EnsemblPlants" id="cds.evm.model.06.927"/>
    </source>
</evidence>
<reference evidence="2" key="2">
    <citation type="submission" date="2021-03" db="UniProtKB">
        <authorList>
            <consortium name="EnsemblPlants"/>
        </authorList>
    </citation>
    <scope>IDENTIFICATION</scope>
</reference>
<reference evidence="2" key="1">
    <citation type="submission" date="2018-11" db="EMBL/GenBank/DDBJ databases">
        <authorList>
            <person name="Grassa J C."/>
        </authorList>
    </citation>
    <scope>NUCLEOTIDE SEQUENCE [LARGE SCALE GENOMIC DNA]</scope>
</reference>
<evidence type="ECO:0000313" key="3">
    <source>
        <dbReference type="Proteomes" id="UP000596661"/>
    </source>
</evidence>
<dbReference type="Gramene" id="evm.model.06.927">
    <property type="protein sequence ID" value="cds.evm.model.06.927"/>
    <property type="gene ID" value="evm.TU.06.927"/>
</dbReference>
<dbReference type="EnsemblPlants" id="evm.model.06.927">
    <property type="protein sequence ID" value="cds.evm.model.06.927"/>
    <property type="gene ID" value="evm.TU.06.927"/>
</dbReference>
<dbReference type="AlphaFoldDB" id="A0A803Q0K6"/>
<proteinExistence type="predicted"/>
<protein>
    <submittedName>
        <fullName evidence="2">Uncharacterized protein</fullName>
    </submittedName>
</protein>
<dbReference type="Proteomes" id="UP000596661">
    <property type="component" value="Chromosome 6"/>
</dbReference>
<dbReference type="EMBL" id="UZAU01000584">
    <property type="status" value="NOT_ANNOTATED_CDS"/>
    <property type="molecule type" value="Genomic_DNA"/>
</dbReference>
<accession>A0A803Q0K6</accession>
<name>A0A803Q0K6_CANSA</name>
<feature type="region of interest" description="Disordered" evidence="1">
    <location>
        <begin position="8"/>
        <end position="33"/>
    </location>
</feature>
<keyword evidence="3" id="KW-1185">Reference proteome</keyword>
<evidence type="ECO:0000256" key="1">
    <source>
        <dbReference type="SAM" id="MobiDB-lite"/>
    </source>
</evidence>
<organism evidence="2 3">
    <name type="scientific">Cannabis sativa</name>
    <name type="common">Hemp</name>
    <name type="synonym">Marijuana</name>
    <dbReference type="NCBI Taxonomy" id="3483"/>
    <lineage>
        <taxon>Eukaryota</taxon>
        <taxon>Viridiplantae</taxon>
        <taxon>Streptophyta</taxon>
        <taxon>Embryophyta</taxon>
        <taxon>Tracheophyta</taxon>
        <taxon>Spermatophyta</taxon>
        <taxon>Magnoliopsida</taxon>
        <taxon>eudicotyledons</taxon>
        <taxon>Gunneridae</taxon>
        <taxon>Pentapetalae</taxon>
        <taxon>rosids</taxon>
        <taxon>fabids</taxon>
        <taxon>Rosales</taxon>
        <taxon>Cannabaceae</taxon>
        <taxon>Cannabis</taxon>
    </lineage>
</organism>
<sequence length="118" mass="13346">MEQLKVILSTLQNKPATDPTPNPSVDARTPSHPMEEYVDVFPDGYDYYVDEDPCTPVDATIISIADSQSQGESTIGMSPYEMLYERKCQSSIHWDEAVERRYIGPEVVQRTSEAMQNI</sequence>